<dbReference type="GO" id="GO:0005524">
    <property type="term" value="F:ATP binding"/>
    <property type="evidence" value="ECO:0007669"/>
    <property type="project" value="InterPro"/>
</dbReference>
<dbReference type="InterPro" id="IPR002192">
    <property type="entry name" value="PPDK_AMP/ATP-bd"/>
</dbReference>
<evidence type="ECO:0000313" key="3">
    <source>
        <dbReference type="Proteomes" id="UP000500961"/>
    </source>
</evidence>
<evidence type="ECO:0000313" key="2">
    <source>
        <dbReference type="EMBL" id="QKG80466.1"/>
    </source>
</evidence>
<dbReference type="GO" id="GO:0016301">
    <property type="term" value="F:kinase activity"/>
    <property type="evidence" value="ECO:0007669"/>
    <property type="project" value="UniProtKB-KW"/>
</dbReference>
<dbReference type="EMBL" id="CP041345">
    <property type="protein sequence ID" value="QKG80466.1"/>
    <property type="molecule type" value="Genomic_DNA"/>
</dbReference>
<evidence type="ECO:0000259" key="1">
    <source>
        <dbReference type="Pfam" id="PF01326"/>
    </source>
</evidence>
<feature type="domain" description="Pyruvate phosphate dikinase AMP/ATP-binding" evidence="1">
    <location>
        <begin position="595"/>
        <end position="968"/>
    </location>
</feature>
<sequence>MKTKPNPDEFYRLLAQSKERLKELNAINSVINIIKENRPIPETLHRICFILPDAWQYPEFTMARVKYGQYEFQTHGFKETPWCQRQGFETIDGVYGAIEIFYTKEFQEEHEGPFLKEERDLITNIANILEGYINSIKGRDAIKEKVAPKKKLEQAESHNKKLLQRFINQHNADRDIYHDLMPFKVQEILLISTLYDAYSIEREDRLTDNILGEYSKLSLSSVPRITGVSSLDEAIEKLEERYFNLIIIMMGADTVTPLKMASRIKGEYKHIPLYLLVNNSYIVNEIEKNPTTIEGVDKIFVWNGEPKIFFSMIKLLEDKVNIENDTRIALTRAILLVEDSPKYYSRYLPLLYGSVLDQTKRVIEDVRTDDLYKVLRIRIRPKILLAGTYEEAIELINRYKDYLLCIISDVKFYRKGKLDDNAGVELIGQARQLLPDLPIILQSFEKSNEAIAHKLKAAFLDKNSESLMNDIKNFLSNYLGFGDFVFKDSEGTPIAIATSMEEFENALRIIPDESLLYHAQKNHFSMWLAARGEIQVARIIHPSKIDDFSGPSEIREYLLSTLKKYRQEKKRGKIVSFDSNWEVDSSNIVSLADGSIGGKGRGLAFINTLIYTFDISQYTPNINLLTPRTSIIGTNEFECFMERNNLYEKVFTCKNYEELQVYFLKAEISDQLKLRLDRLLQIYHRPLAIRSSGMLEDSVMQPFAGVFETYMIPNSHPDRSERLKRLTDAIKLVYASVFSPTSRAYIKAMNLRVEDEKMAVIVQEVVGSKYDNYYYPNISGVAQSHNYYPFGHINPEDGFANIAIGLGKHVVEGGRSYRFCPKYPTLINYTMEDLIKNSQVDFLAVDLTKNDYNLLSGDEAGLKRLDLYDAEKHGNLKHCASVYSSENSSLIPGIGQPGPRVVNFANILKYNYIPLAQTIDVILDIVEEALGSPCEIEFAVDLNRDKNYKASFFLLQIKPLMASAQEYKLDINLIDPNKLIILSNNSMGNGHITSIQDVVYIKQKAFNKSMTLEMAKEVEEINAKLEDDDKQYVLIGPGRWGTRDRWIGIPVVWSQICNAKVIVETSFDDFPLDASYGSHFFHNVISMNVGYCSVPNNDSFSKISWEMLDSLPAITEKRFFRHVRFPKPIDIKMDGTKRLLAITLND</sequence>
<organism evidence="2 3">
    <name type="scientific">Tenuifilum thalassicum</name>
    <dbReference type="NCBI Taxonomy" id="2590900"/>
    <lineage>
        <taxon>Bacteria</taxon>
        <taxon>Pseudomonadati</taxon>
        <taxon>Bacteroidota</taxon>
        <taxon>Bacteroidia</taxon>
        <taxon>Bacteroidales</taxon>
        <taxon>Tenuifilaceae</taxon>
        <taxon>Tenuifilum</taxon>
    </lineage>
</organism>
<dbReference type="InterPro" id="IPR013815">
    <property type="entry name" value="ATP_grasp_subdomain_1"/>
</dbReference>
<dbReference type="Gene3D" id="3.30.1490.20">
    <property type="entry name" value="ATP-grasp fold, A domain"/>
    <property type="match status" value="1"/>
</dbReference>
<dbReference type="RefSeq" id="WP_173075212.1">
    <property type="nucleotide sequence ID" value="NZ_CP041345.1"/>
</dbReference>
<keyword evidence="2" id="KW-0808">Transferase</keyword>
<dbReference type="SUPFAM" id="SSF56059">
    <property type="entry name" value="Glutathione synthetase ATP-binding domain-like"/>
    <property type="match status" value="1"/>
</dbReference>
<dbReference type="AlphaFoldDB" id="A0A7D4CHC7"/>
<keyword evidence="2" id="KW-0418">Kinase</keyword>
<accession>A0A7D4CHC7</accession>
<reference evidence="2 3" key="1">
    <citation type="submission" date="2019-07" db="EMBL/GenBank/DDBJ databases">
        <title>Thalassofilum flectens gen. nov., sp. nov., a novel moderate thermophilic anaerobe from a shallow sea hot spring in Kunashir Island (Russia), representing a new family in the order Bacteroidales, and proposal of Thalassofilacea fam. nov.</title>
        <authorList>
            <person name="Kochetkova T.V."/>
            <person name="Podosokorskaya O.A."/>
            <person name="Novikov A."/>
            <person name="Elcheninov A.G."/>
            <person name="Toshchakov S.V."/>
            <person name="Kublanov I.V."/>
        </authorList>
    </citation>
    <scope>NUCLEOTIDE SEQUENCE [LARGE SCALE GENOMIC DNA]</scope>
    <source>
        <strain evidence="2 3">38-H</strain>
    </source>
</reference>
<name>A0A7D4CHC7_9BACT</name>
<keyword evidence="2" id="KW-0670">Pyruvate</keyword>
<dbReference type="Proteomes" id="UP000500961">
    <property type="component" value="Chromosome"/>
</dbReference>
<dbReference type="Pfam" id="PF01326">
    <property type="entry name" value="PPDK_N"/>
    <property type="match status" value="1"/>
</dbReference>
<protein>
    <submittedName>
        <fullName evidence="2">Pyruvate, phosphate dikinase</fullName>
    </submittedName>
</protein>
<keyword evidence="3" id="KW-1185">Reference proteome</keyword>
<proteinExistence type="predicted"/>
<gene>
    <name evidence="2" type="ORF">FHG85_09380</name>
</gene>
<dbReference type="KEGG" id="ttz:FHG85_09380"/>